<accession>A0A7V2T3T1</accession>
<dbReference type="EMBL" id="DRMS01000311">
    <property type="protein sequence ID" value="HFC92801.1"/>
    <property type="molecule type" value="Genomic_DNA"/>
</dbReference>
<comment type="caution">
    <text evidence="1">The sequence shown here is derived from an EMBL/GenBank/DDBJ whole genome shotgun (WGS) entry which is preliminary data.</text>
</comment>
<evidence type="ECO:0000313" key="1">
    <source>
        <dbReference type="EMBL" id="HFC92801.1"/>
    </source>
</evidence>
<protein>
    <recommendedName>
        <fullName evidence="2">Phosphoglycerate mutase</fullName>
    </recommendedName>
</protein>
<reference evidence="1" key="1">
    <citation type="journal article" date="2020" name="mSystems">
        <title>Genome- and Community-Level Interaction Insights into Carbon Utilization and Element Cycling Functions of Hydrothermarchaeota in Hydrothermal Sediment.</title>
        <authorList>
            <person name="Zhou Z."/>
            <person name="Liu Y."/>
            <person name="Xu W."/>
            <person name="Pan J."/>
            <person name="Luo Z.H."/>
            <person name="Li M."/>
        </authorList>
    </citation>
    <scope>NUCLEOTIDE SEQUENCE [LARGE SCALE GENOMIC DNA]</scope>
    <source>
        <strain evidence="1">HyVt-493</strain>
    </source>
</reference>
<dbReference type="AlphaFoldDB" id="A0A7V2T3T1"/>
<sequence length="350" mass="39240">MSDSPILHVLVPDLLAPLKLWNKDFGFEPKSETTATLLAHSQQKDVPFKGLDAAIFSLLGFSADDELPYAHFRVKKERINSALVAHKGSFLCADPVHLKAGASEVILDADPLSDLSENESTQYIELLNAHFSEDGLQFVKGCCNRWYLLLDRDESIRSTPLRELRNKEISNYLPHSDNINLHQLQNEAQMLLHSADVNFRREQDGKLAVNSLWLWGGGLQTKARTRVRTVIGGGFGGELAASVAQCRYLTTAAEPEQTLSQLDAGGHHLLILDQLTPFALNDDLEGWQEKLDKMEDEWFAPMATLFDKGKIKLLVQSCDGKVYIPEKKKSLNKLWNKVKGHKPSIMELLK</sequence>
<evidence type="ECO:0008006" key="2">
    <source>
        <dbReference type="Google" id="ProtNLM"/>
    </source>
</evidence>
<gene>
    <name evidence="1" type="ORF">ENJ51_08325</name>
</gene>
<organism evidence="1">
    <name type="scientific">Leucothrix mucor</name>
    <dbReference type="NCBI Taxonomy" id="45248"/>
    <lineage>
        <taxon>Bacteria</taxon>
        <taxon>Pseudomonadati</taxon>
        <taxon>Pseudomonadota</taxon>
        <taxon>Gammaproteobacteria</taxon>
        <taxon>Thiotrichales</taxon>
        <taxon>Thiotrichaceae</taxon>
        <taxon>Leucothrix</taxon>
    </lineage>
</organism>
<dbReference type="Proteomes" id="UP000885750">
    <property type="component" value="Unassembled WGS sequence"/>
</dbReference>
<name>A0A7V2T3T1_LEUMU</name>
<proteinExistence type="predicted"/>